<dbReference type="InterPro" id="IPR000700">
    <property type="entry name" value="PAS-assoc_C"/>
</dbReference>
<evidence type="ECO:0000259" key="11">
    <source>
        <dbReference type="PROSITE" id="PS50113"/>
    </source>
</evidence>
<dbReference type="PROSITE" id="PS50109">
    <property type="entry name" value="HIS_KIN"/>
    <property type="match status" value="1"/>
</dbReference>
<evidence type="ECO:0000256" key="4">
    <source>
        <dbReference type="ARBA" id="ARBA00022679"/>
    </source>
</evidence>
<organism evidence="12 13">
    <name type="scientific">Candidatus Thiodiazotropha endolucinida</name>
    <dbReference type="NCBI Taxonomy" id="1655433"/>
    <lineage>
        <taxon>Bacteria</taxon>
        <taxon>Pseudomonadati</taxon>
        <taxon>Pseudomonadota</taxon>
        <taxon>Gammaproteobacteria</taxon>
        <taxon>Chromatiales</taxon>
        <taxon>Sedimenticolaceae</taxon>
        <taxon>Candidatus Thiodiazotropha</taxon>
    </lineage>
</organism>
<dbReference type="PROSITE" id="PS50113">
    <property type="entry name" value="PAC"/>
    <property type="match status" value="1"/>
</dbReference>
<keyword evidence="4 12" id="KW-0808">Transferase</keyword>
<feature type="domain" description="PAC" evidence="11">
    <location>
        <begin position="117"/>
        <end position="171"/>
    </location>
</feature>
<evidence type="ECO:0000256" key="3">
    <source>
        <dbReference type="ARBA" id="ARBA00022553"/>
    </source>
</evidence>
<dbReference type="GO" id="GO:0004673">
    <property type="term" value="F:protein histidine kinase activity"/>
    <property type="evidence" value="ECO:0007669"/>
    <property type="project" value="UniProtKB-EC"/>
</dbReference>
<dbReference type="Pfam" id="PF02518">
    <property type="entry name" value="HATPase_c"/>
    <property type="match status" value="1"/>
</dbReference>
<dbReference type="EC" id="2.7.13.3" evidence="2"/>
<dbReference type="GO" id="GO:0000160">
    <property type="term" value="P:phosphorelay signal transduction system"/>
    <property type="evidence" value="ECO:0007669"/>
    <property type="project" value="UniProtKB-KW"/>
</dbReference>
<dbReference type="SMART" id="SM00086">
    <property type="entry name" value="PAC"/>
    <property type="match status" value="1"/>
</dbReference>
<proteinExistence type="predicted"/>
<keyword evidence="5" id="KW-0547">Nucleotide-binding</keyword>
<dbReference type="InterPro" id="IPR004358">
    <property type="entry name" value="Sig_transdc_His_kin-like_C"/>
</dbReference>
<feature type="domain" description="PAS" evidence="10">
    <location>
        <begin position="46"/>
        <end position="92"/>
    </location>
</feature>
<dbReference type="InterPro" id="IPR003594">
    <property type="entry name" value="HATPase_dom"/>
</dbReference>
<keyword evidence="7" id="KW-0067">ATP-binding</keyword>
<comment type="catalytic activity">
    <reaction evidence="1">
        <text>ATP + protein L-histidine = ADP + protein N-phospho-L-histidine.</text>
        <dbReference type="EC" id="2.7.13.3"/>
    </reaction>
</comment>
<sequence>MSQRNTTLANGEIIDAISRFLESPPEGTPDEIIEAFDLAGTREFLPPKLFLETVEQAPVAISITDSTARILYVNSAFERLSGYLRDEVIGQNESVLSSKSTPISVYQDLWETIKDKRVWHGTLVNHRKSREEYLAELIISPVFSANGQIAYYLGMHRDITEMHQLEQRLKFQKELTEAALDAVPMVVAMVDAERKVLMDNHAYKALLGDFRGVEPATLFLDALEQQLGFDLSNVCQVGKGFGNIDVRLDPPGGASPRWFACSGVRVAELDEAANNYFKQTGASRCCLLLIANEVTSSRRRINEARLNMIRANMAEQQMVQTMREAISGAIFKLQVPLNVIKAAISMPDGGSAKSSLREVLQQALESGNEAMDSLHGSLPSPTLEQTSTVNINEIVHEVIKLSTDRLLATGVVVDWRPTAVLPSLSGRANSLRGLFKYLIDNAIEAVNEAGRPYREVRLETREENHELVVEVMDNGSGIQQSQRIKAFEPFFCGWTHAGEHAGMGLTMAQEVAIGHGGSVEIDADFLGGCRVTVRLPVNGTEGG</sequence>
<name>A0A7Z0VLP1_9GAMM</name>
<reference evidence="12 13" key="1">
    <citation type="submission" date="2016-06" db="EMBL/GenBank/DDBJ databases">
        <title>Genome sequence of endosymbiont of Candidatus Endolucinida thiodiazotropha.</title>
        <authorList>
            <person name="Poehlein A."/>
            <person name="Koenig S."/>
            <person name="Heiden S.E."/>
            <person name="Thuermer A."/>
            <person name="Voget S."/>
            <person name="Daniel R."/>
            <person name="Markert S."/>
            <person name="Gros O."/>
            <person name="Schweder T."/>
        </authorList>
    </citation>
    <scope>NUCLEOTIDE SEQUENCE [LARGE SCALE GENOMIC DNA]</scope>
    <source>
        <strain evidence="12 13">COS</strain>
    </source>
</reference>
<dbReference type="CDD" id="cd00130">
    <property type="entry name" value="PAS"/>
    <property type="match status" value="1"/>
</dbReference>
<dbReference type="NCBIfam" id="TIGR02938">
    <property type="entry name" value="nifL_nitrog"/>
    <property type="match status" value="1"/>
</dbReference>
<dbReference type="SUPFAM" id="SSF55785">
    <property type="entry name" value="PYP-like sensor domain (PAS domain)"/>
    <property type="match status" value="2"/>
</dbReference>
<keyword evidence="13" id="KW-1185">Reference proteome</keyword>
<accession>A0A7Z0VLP1</accession>
<keyword evidence="8" id="KW-0902">Two-component regulatory system</keyword>
<gene>
    <name evidence="12" type="primary">nifL</name>
    <name evidence="12" type="ORF">CODIS_20650</name>
</gene>
<evidence type="ECO:0000256" key="2">
    <source>
        <dbReference type="ARBA" id="ARBA00012438"/>
    </source>
</evidence>
<dbReference type="InterPro" id="IPR035965">
    <property type="entry name" value="PAS-like_dom_sf"/>
</dbReference>
<evidence type="ECO:0000256" key="8">
    <source>
        <dbReference type="ARBA" id="ARBA00023012"/>
    </source>
</evidence>
<evidence type="ECO:0000259" key="10">
    <source>
        <dbReference type="PROSITE" id="PS50112"/>
    </source>
</evidence>
<dbReference type="InterPro" id="IPR001610">
    <property type="entry name" value="PAC"/>
</dbReference>
<dbReference type="SMART" id="SM00091">
    <property type="entry name" value="PAS"/>
    <property type="match status" value="2"/>
</dbReference>
<dbReference type="SMART" id="SM00387">
    <property type="entry name" value="HATPase_c"/>
    <property type="match status" value="1"/>
</dbReference>
<dbReference type="Pfam" id="PF13426">
    <property type="entry name" value="PAS_9"/>
    <property type="match status" value="1"/>
</dbReference>
<dbReference type="RefSeq" id="WP_069124670.1">
    <property type="nucleotide sequence ID" value="NZ_MARB01000010.1"/>
</dbReference>
<evidence type="ECO:0000313" key="12">
    <source>
        <dbReference type="EMBL" id="ODJ87650.1"/>
    </source>
</evidence>
<evidence type="ECO:0000313" key="13">
    <source>
        <dbReference type="Proteomes" id="UP000094769"/>
    </source>
</evidence>
<dbReference type="EMBL" id="MARB01000010">
    <property type="protein sequence ID" value="ODJ87650.1"/>
    <property type="molecule type" value="Genomic_DNA"/>
</dbReference>
<dbReference type="Gene3D" id="3.30.450.20">
    <property type="entry name" value="PAS domain"/>
    <property type="match status" value="2"/>
</dbReference>
<dbReference type="InterPro" id="IPR036890">
    <property type="entry name" value="HATPase_C_sf"/>
</dbReference>
<evidence type="ECO:0000256" key="1">
    <source>
        <dbReference type="ARBA" id="ARBA00000085"/>
    </source>
</evidence>
<dbReference type="PANTHER" id="PTHR43065">
    <property type="entry name" value="SENSOR HISTIDINE KINASE"/>
    <property type="match status" value="1"/>
</dbReference>
<dbReference type="NCBIfam" id="TIGR00229">
    <property type="entry name" value="sensory_box"/>
    <property type="match status" value="1"/>
</dbReference>
<dbReference type="Gene3D" id="3.30.565.10">
    <property type="entry name" value="Histidine kinase-like ATPase, C-terminal domain"/>
    <property type="match status" value="1"/>
</dbReference>
<evidence type="ECO:0000259" key="9">
    <source>
        <dbReference type="PROSITE" id="PS50109"/>
    </source>
</evidence>
<dbReference type="InterPro" id="IPR005467">
    <property type="entry name" value="His_kinase_dom"/>
</dbReference>
<dbReference type="GO" id="GO:0005524">
    <property type="term" value="F:ATP binding"/>
    <property type="evidence" value="ECO:0007669"/>
    <property type="project" value="UniProtKB-KW"/>
</dbReference>
<keyword evidence="3" id="KW-0597">Phosphoprotein</keyword>
<dbReference type="InterPro" id="IPR000014">
    <property type="entry name" value="PAS"/>
</dbReference>
<evidence type="ECO:0000256" key="6">
    <source>
        <dbReference type="ARBA" id="ARBA00022777"/>
    </source>
</evidence>
<dbReference type="InterPro" id="IPR014285">
    <property type="entry name" value="N_fixation_neg-reg_NifL"/>
</dbReference>
<feature type="domain" description="Histidine kinase" evidence="9">
    <location>
        <begin position="328"/>
        <end position="539"/>
    </location>
</feature>
<dbReference type="SUPFAM" id="SSF55874">
    <property type="entry name" value="ATPase domain of HSP90 chaperone/DNA topoisomerase II/histidine kinase"/>
    <property type="match status" value="1"/>
</dbReference>
<dbReference type="PRINTS" id="PR00344">
    <property type="entry name" value="BCTRLSENSOR"/>
</dbReference>
<dbReference type="AlphaFoldDB" id="A0A7Z0VLP1"/>
<dbReference type="OrthoDB" id="7991996at2"/>
<dbReference type="PROSITE" id="PS50112">
    <property type="entry name" value="PAS"/>
    <property type="match status" value="1"/>
</dbReference>
<dbReference type="GO" id="GO:0009399">
    <property type="term" value="P:nitrogen fixation"/>
    <property type="evidence" value="ECO:0007669"/>
    <property type="project" value="InterPro"/>
</dbReference>
<comment type="caution">
    <text evidence="12">The sequence shown here is derived from an EMBL/GenBank/DDBJ whole genome shotgun (WGS) entry which is preliminary data.</text>
</comment>
<evidence type="ECO:0000256" key="7">
    <source>
        <dbReference type="ARBA" id="ARBA00022840"/>
    </source>
</evidence>
<keyword evidence="6" id="KW-0418">Kinase</keyword>
<evidence type="ECO:0000256" key="5">
    <source>
        <dbReference type="ARBA" id="ARBA00022741"/>
    </source>
</evidence>
<dbReference type="Proteomes" id="UP000094769">
    <property type="component" value="Unassembled WGS sequence"/>
</dbReference>
<protein>
    <recommendedName>
        <fullName evidence="2">histidine kinase</fullName>
        <ecNumber evidence="2">2.7.13.3</ecNumber>
    </recommendedName>
</protein>
<dbReference type="PANTHER" id="PTHR43065:SF10">
    <property type="entry name" value="PEROXIDE STRESS-ACTIVATED HISTIDINE KINASE MAK3"/>
    <property type="match status" value="1"/>
</dbReference>